<reference evidence="1 2" key="1">
    <citation type="submission" date="2017-07" db="EMBL/GenBank/DDBJ databases">
        <authorList>
            <person name="Sun Z.S."/>
            <person name="Albrecht U."/>
            <person name="Echele G."/>
            <person name="Lee C.C."/>
        </authorList>
    </citation>
    <scope>NUCLEOTIDE SEQUENCE [LARGE SCALE GENOMIC DNA]</scope>
    <source>
        <strain evidence="1 2">P16-029</strain>
    </source>
</reference>
<dbReference type="AlphaFoldDB" id="A0A3E2DEZ5"/>
<dbReference type="InterPro" id="IPR006059">
    <property type="entry name" value="SBP"/>
</dbReference>
<dbReference type="InterPro" id="IPR006311">
    <property type="entry name" value="TAT_signal"/>
</dbReference>
<dbReference type="InterPro" id="IPR050490">
    <property type="entry name" value="Bact_solute-bd_prot1"/>
</dbReference>
<dbReference type="SUPFAM" id="SSF53850">
    <property type="entry name" value="Periplasmic binding protein-like II"/>
    <property type="match status" value="1"/>
</dbReference>
<dbReference type="Proteomes" id="UP000259211">
    <property type="component" value="Unassembled WGS sequence"/>
</dbReference>
<accession>A0A3E2DEZ5</accession>
<name>A0A3E2DEZ5_9ACTN</name>
<organism evidence="1 2">
    <name type="scientific">Cutibacterium avidum</name>
    <dbReference type="NCBI Taxonomy" id="33010"/>
    <lineage>
        <taxon>Bacteria</taxon>
        <taxon>Bacillati</taxon>
        <taxon>Actinomycetota</taxon>
        <taxon>Actinomycetes</taxon>
        <taxon>Propionibacteriales</taxon>
        <taxon>Propionibacteriaceae</taxon>
        <taxon>Cutibacterium</taxon>
    </lineage>
</organism>
<protein>
    <submittedName>
        <fullName evidence="1">ABC transporter substrate-binding protein</fullName>
    </submittedName>
</protein>
<gene>
    <name evidence="1" type="ORF">CHT91_08030</name>
</gene>
<dbReference type="PANTHER" id="PTHR43649">
    <property type="entry name" value="ARABINOSE-BINDING PROTEIN-RELATED"/>
    <property type="match status" value="1"/>
</dbReference>
<dbReference type="Pfam" id="PF13416">
    <property type="entry name" value="SBP_bac_8"/>
    <property type="match status" value="1"/>
</dbReference>
<sequence length="482" mass="52085">MTLPVFLPARVPIRPRFTFDSIHKESITVSDLNPISRRRLLTMAALGAGTLGLAACSGPSAVSSSSKGASKAAEKVDYADVKPATDITFWTNNPGGSGDVTKKICDDFKAKEGISVKIVPAGSSYEEVAQKFQTALTGKDTPDVIIGSDVWWFRYYMQDAIAPLDDLLKAAKVDVSAYRKGLIDDYRYKDSLYALPFSRSTPLFYYNKNHFKAAGLPDRAPKTWDEWRTWAKKLQDAKTGAQHAYQFPSVTDYAGWTLQNILWGYRGGWSKKDSFDIICDSDESIKALTVVRDAVLKEKWAGVSSNESTDDMAAGACSATIGSTGSLVGVQKAVGNKFKVGVGFLPGGPAVEKPVCPTGGAGVAICARSSKEKQLAAAKFIGFLTNAENTVDFSAATGYMPVCNDSDTSKLLKENPLIGEAIKQLDATRPQDYARVFLPGGDQEIAKAIASVIQQGAELKPAMTKLRSTLENIYNTQVKPHL</sequence>
<dbReference type="CDD" id="cd14748">
    <property type="entry name" value="PBP2_UgpB"/>
    <property type="match status" value="1"/>
</dbReference>
<dbReference type="Gene3D" id="3.40.190.10">
    <property type="entry name" value="Periplasmic binding protein-like II"/>
    <property type="match status" value="1"/>
</dbReference>
<dbReference type="PANTHER" id="PTHR43649:SF30">
    <property type="entry name" value="ABC TRANSPORTER SUBSTRATE-BINDING PROTEIN"/>
    <property type="match status" value="1"/>
</dbReference>
<comment type="caution">
    <text evidence="1">The sequence shown here is derived from an EMBL/GenBank/DDBJ whole genome shotgun (WGS) entry which is preliminary data.</text>
</comment>
<dbReference type="PROSITE" id="PS51318">
    <property type="entry name" value="TAT"/>
    <property type="match status" value="1"/>
</dbReference>
<evidence type="ECO:0000313" key="1">
    <source>
        <dbReference type="EMBL" id="RFT43952.1"/>
    </source>
</evidence>
<dbReference type="EMBL" id="NOWI01000006">
    <property type="protein sequence ID" value="RFT43952.1"/>
    <property type="molecule type" value="Genomic_DNA"/>
</dbReference>
<evidence type="ECO:0000313" key="2">
    <source>
        <dbReference type="Proteomes" id="UP000259211"/>
    </source>
</evidence>
<proteinExistence type="predicted"/>